<dbReference type="EMBL" id="BMHE01000008">
    <property type="protein sequence ID" value="GFZ75950.1"/>
    <property type="molecule type" value="Genomic_DNA"/>
</dbReference>
<evidence type="ECO:0000313" key="1">
    <source>
        <dbReference type="EMBL" id="GFZ75950.1"/>
    </source>
</evidence>
<keyword evidence="2" id="KW-1185">Reference proteome</keyword>
<gene>
    <name evidence="1" type="ORF">GCM10008018_21640</name>
</gene>
<sequence length="225" mass="25146">MLKDEEVTTFEKIEEPLWVGFGYYSNWPAGTWYHVHSSKGTGWINKGYAEPESAVPVHWKVALKDQYELERYPGVPFTGSTLLLRQQTVEAAEAWDDPSGIKWLRVSVDGRTGWISPSYGEQLRIWDEDANTAIQVLPGTILGVGIVKDIEGKLKVFNEKKIGYTEDGTHYLEAGLLANELRFEAVKVPYADAVTYSQGDYSFMLESAFAPPRCIGTAPYSASPN</sequence>
<comment type="caution">
    <text evidence="1">The sequence shown here is derived from an EMBL/GenBank/DDBJ whole genome shotgun (WGS) entry which is preliminary data.</text>
</comment>
<evidence type="ECO:0000313" key="2">
    <source>
        <dbReference type="Proteomes" id="UP000615455"/>
    </source>
</evidence>
<proteinExistence type="predicted"/>
<dbReference type="Proteomes" id="UP000615455">
    <property type="component" value="Unassembled WGS sequence"/>
</dbReference>
<protein>
    <submittedName>
        <fullName evidence="1">Uncharacterized protein</fullName>
    </submittedName>
</protein>
<dbReference type="RefSeq" id="WP_189011248.1">
    <property type="nucleotide sequence ID" value="NZ_BMHE01000008.1"/>
</dbReference>
<name>A0ABQ1EKX0_9BACL</name>
<reference evidence="2" key="1">
    <citation type="journal article" date="2019" name="Int. J. Syst. Evol. Microbiol.">
        <title>The Global Catalogue of Microorganisms (GCM) 10K type strain sequencing project: providing services to taxonomists for standard genome sequencing and annotation.</title>
        <authorList>
            <consortium name="The Broad Institute Genomics Platform"/>
            <consortium name="The Broad Institute Genome Sequencing Center for Infectious Disease"/>
            <person name="Wu L."/>
            <person name="Ma J."/>
        </authorList>
    </citation>
    <scope>NUCLEOTIDE SEQUENCE [LARGE SCALE GENOMIC DNA]</scope>
    <source>
        <strain evidence="2">CGMCC 1.15043</strain>
    </source>
</reference>
<organism evidence="1 2">
    <name type="scientific">Paenibacillus marchantiophytorum</name>
    <dbReference type="NCBI Taxonomy" id="1619310"/>
    <lineage>
        <taxon>Bacteria</taxon>
        <taxon>Bacillati</taxon>
        <taxon>Bacillota</taxon>
        <taxon>Bacilli</taxon>
        <taxon>Bacillales</taxon>
        <taxon>Paenibacillaceae</taxon>
        <taxon>Paenibacillus</taxon>
    </lineage>
</organism>
<accession>A0ABQ1EKX0</accession>